<dbReference type="CDD" id="cd19531">
    <property type="entry name" value="LCL_NRPS-like"/>
    <property type="match status" value="1"/>
</dbReference>
<dbReference type="Gene3D" id="1.10.1200.10">
    <property type="entry name" value="ACP-like"/>
    <property type="match status" value="1"/>
</dbReference>
<dbReference type="Pfam" id="PF00550">
    <property type="entry name" value="PP-binding"/>
    <property type="match status" value="2"/>
</dbReference>
<comment type="cofactor">
    <cofactor evidence="1">
        <name>pantetheine 4'-phosphate</name>
        <dbReference type="ChEBI" id="CHEBI:47942"/>
    </cofactor>
</comment>
<dbReference type="InterPro" id="IPR036736">
    <property type="entry name" value="ACP-like_sf"/>
</dbReference>
<evidence type="ECO:0000259" key="4">
    <source>
        <dbReference type="PROSITE" id="PS50075"/>
    </source>
</evidence>
<dbReference type="Proteomes" id="UP001519363">
    <property type="component" value="Unassembled WGS sequence"/>
</dbReference>
<dbReference type="PANTHER" id="PTHR45527:SF14">
    <property type="entry name" value="PLIPASTATIN SYNTHASE SUBUNIT B"/>
    <property type="match status" value="1"/>
</dbReference>
<comment type="caution">
    <text evidence="5">The sequence shown here is derived from an EMBL/GenBank/DDBJ whole genome shotgun (WGS) entry which is preliminary data.</text>
</comment>
<accession>A0ABS5A9U6</accession>
<dbReference type="PANTHER" id="PTHR45527">
    <property type="entry name" value="NONRIBOSOMAL PEPTIDE SYNTHETASE"/>
    <property type="match status" value="1"/>
</dbReference>
<sequence length="2150" mass="232664">MTSPSSRLERAKKLLAAKHGAVADSTTVKARPADSEFLLSEGQRQMWASHTLDPGRNSYLVPLVIDLNGPLNAQAMRDAVAHVVASHEALRTAVGTENGQPVGKLVDGAFELPYTDISNEPLEYARNRANELTAQEIRAPFDLETYGPLVRGALIKVAEGEHRLVLAIHHIVIDGQAMGVVMGELSAAYEKLAAGESAPVTSRVQMPDFAWWEKEAGDEGLGYAKAIAFWQEHLKNLPPLIELPYDHRRPDKPLHRGKHIFATIDAPTRKKVEEFAAANGWTPYAVLFSAFRVLLHRIGRTDDLVVGVPMANRRFTELNDVVGLFVNTVPLRSRLRDDATLLDLAAESAKSVGDALENQYVPLARIVDAVRPADRSAGNTPLFNVFFAFLGEDRSAGSLGELSVQPVAVESGTSKVDMTMEVIVKDGEYLLQLEFDTDMFVERTAQSVLEAFVSIVGSALAAPGKPVHTLPMANDETAKAAIAAGQTPGLGELRYASLGHAFATAVAGNPARPALSWYDQAWTYAELDAKVLALAGVLRAKGIGRGDLVPMILERGPAQVVAMLAVNRLGAAYVPIDVRHPGERVRFVLADCSAKLLVTSRTQAEREDLAGLPTLVLDTEGGTVGTHDTAEVPALQRAADDLAYVIYTSGSTGKPKGVGVEDRQVLTLLAGCDHHYRFRADEVWTLFHSYAFDFSVWEMWGALLFGGKLIVVPEEVTTSPAAFLDLLSKERVTVLSQTPSAFRGLVAEDDSRPEPPALSLRYICFGGEALNLKDLRPWVTRRGDGPSGGPRLINMYGITETTVHVTYREIVADDLEAAIAPIGNALPGYSMYLLDEALQPVPPGIVGELYVGGGGVAAGYMGRPGLAADRFMPDPFAGTAGARLYKTGDLGRVRPDGTVEHRGRADQQVKVRGFRIELGEIEAALALHPAVHSAVADVREARLVAYVVAPDGLPSVEELREFCAARLPEYEVPAVFAAIESIPLTVNGKADRRALPDPVMDTANLGSQYVAPRDDAERQIAEIWAEVLKAEQVGIHDNFFTLGGDSIRALTVAGKMRAIGIEADVQAVFKSQTVAELASATKGSKANVTSRAARFEMISAEDRAKLPAGVEDAYPLSSSQEGMIYQSELSPESGLYHNTVSLTLRGRMDETAFRKAVRDTMQRHPVLRTSFHMGGFSQPLQLVHRDVEQPLIFEDLRGKSKEEQDAVIDAALRWERENHFDLAVAPLLRLQVHVRSDEEFQFSFTEHHAILDGWSWTSTFAEFFDRQDAILDNAADYDTRWRTPVPVRFADFVKQERAVAESEESLKFWTDELSDVEPRSANDLRPTGTAKVELTSIDIPLDVAKRLRLLATENGLSVKSVGTAIYLKVLGELWNTDRPMVGQVYNGRPELDGGAEVRGLFLNMLPVTGDLSEGSWLDLARRAFELEQRMLPHRRMPLSVLQRRYGNEALFDAGVNFVHFHSTDVVEGTVDMVDAHRGDGMTEDTHYALMASFTRHPPEYELGLQVAHDTDRVSEDRIQLVHQMFREAIRRFDANPDGSHLADGHLASIEADKVEELAFRAPLPEGSGHTLLHEAVLASLAEGDADRAVIRGSGAKLTVAELVERSGAVAAALVAHGVKPGELVGVAAARRPEAVAALLGVLRAGAAYVPLDPSQPEDRLATVIEDAGARVVVTAADSVAVPAGVTAVAVADCLPASAPQVEVDPEGPAYVLYTSGSTGRPKGVVVSHTNVLSFLTATADELPSGPGDAVAAGASFAFDLSVWELFAPLTSGADVLLLGEDVVKDPHRLHRTLAEEKAKLFATTPTAAYQLAAVDKLTEQRLSLRHLIIGGEAVSSARLRELLAAPSMAHCVLYNRYGPTETTVGVTGVALTLAEENRREVSIGRPLPGTAVYVVDEQLNPVPIGVPGELVIGGPQVAHGYWKRPDLNEKAFIPDTFTGQGRLYRTGDKVRFRQDGAIEFLGRGDDQVKLRGYRIELGEIEAALGTHWAVADSAVIVRGNGPDAALVAYVVAAPGTSRAELRQHVARGLPGYMVPTAFVLLDNLPMTSSDKLDRRGLPAPTLADYVADERVAEPPATPTETTMLGIWQELLDQPELGVLDHFFEVGGHSLLANRLLLAIEDSFGLRLGLAQAMRDFTVRGLAALIDDGSK</sequence>
<dbReference type="InterPro" id="IPR020845">
    <property type="entry name" value="AMP-binding_CS"/>
</dbReference>
<dbReference type="PROSITE" id="PS00455">
    <property type="entry name" value="AMP_BINDING"/>
    <property type="match status" value="2"/>
</dbReference>
<dbReference type="PROSITE" id="PS50075">
    <property type="entry name" value="CARRIER"/>
    <property type="match status" value="2"/>
</dbReference>
<evidence type="ECO:0000313" key="6">
    <source>
        <dbReference type="Proteomes" id="UP001519363"/>
    </source>
</evidence>
<evidence type="ECO:0000256" key="3">
    <source>
        <dbReference type="ARBA" id="ARBA00022553"/>
    </source>
</evidence>
<protein>
    <submittedName>
        <fullName evidence="5">Amino acid adenylation domain-containing protein</fullName>
    </submittedName>
</protein>
<keyword evidence="6" id="KW-1185">Reference proteome</keyword>
<dbReference type="Pfam" id="PF13193">
    <property type="entry name" value="AMP-binding_C"/>
    <property type="match status" value="2"/>
</dbReference>
<keyword evidence="3" id="KW-0597">Phosphoprotein</keyword>
<dbReference type="SUPFAM" id="SSF56801">
    <property type="entry name" value="Acetyl-CoA synthetase-like"/>
    <property type="match status" value="2"/>
</dbReference>
<name>A0ABS5A9U6_9PSEU</name>
<evidence type="ECO:0000313" key="5">
    <source>
        <dbReference type="EMBL" id="MBP2473363.1"/>
    </source>
</evidence>
<dbReference type="InterPro" id="IPR010071">
    <property type="entry name" value="AA_adenyl_dom"/>
</dbReference>
<dbReference type="InterPro" id="IPR023213">
    <property type="entry name" value="CAT-like_dom_sf"/>
</dbReference>
<dbReference type="CDD" id="cd17643">
    <property type="entry name" value="A_NRPS_Cytc1-like"/>
    <property type="match status" value="1"/>
</dbReference>
<dbReference type="Pfam" id="PF00668">
    <property type="entry name" value="Condensation"/>
    <property type="match status" value="2"/>
</dbReference>
<evidence type="ECO:0000256" key="2">
    <source>
        <dbReference type="ARBA" id="ARBA00022450"/>
    </source>
</evidence>
<dbReference type="InterPro" id="IPR029058">
    <property type="entry name" value="AB_hydrolase_fold"/>
</dbReference>
<dbReference type="RefSeq" id="WP_086780655.1">
    <property type="nucleotide sequence ID" value="NZ_JAGIOO010000001.1"/>
</dbReference>
<dbReference type="Gene3D" id="3.30.300.30">
    <property type="match status" value="2"/>
</dbReference>
<feature type="domain" description="Carrier" evidence="4">
    <location>
        <begin position="2074"/>
        <end position="2149"/>
    </location>
</feature>
<dbReference type="Gene3D" id="3.40.50.12780">
    <property type="entry name" value="N-terminal domain of ligase-like"/>
    <property type="match status" value="2"/>
</dbReference>
<reference evidence="5 6" key="1">
    <citation type="submission" date="2021-03" db="EMBL/GenBank/DDBJ databases">
        <title>Sequencing the genomes of 1000 actinobacteria strains.</title>
        <authorList>
            <person name="Klenk H.-P."/>
        </authorList>
    </citation>
    <scope>NUCLEOTIDE SEQUENCE [LARGE SCALE GENOMIC DNA]</scope>
    <source>
        <strain evidence="5 6">DSM 44580</strain>
    </source>
</reference>
<dbReference type="PROSITE" id="PS00012">
    <property type="entry name" value="PHOSPHOPANTETHEINE"/>
    <property type="match status" value="1"/>
</dbReference>
<dbReference type="Gene3D" id="3.40.50.1820">
    <property type="entry name" value="alpha/beta hydrolase"/>
    <property type="match status" value="1"/>
</dbReference>
<dbReference type="EMBL" id="JAGIOO010000001">
    <property type="protein sequence ID" value="MBP2473363.1"/>
    <property type="molecule type" value="Genomic_DNA"/>
</dbReference>
<dbReference type="Gene3D" id="3.30.559.10">
    <property type="entry name" value="Chloramphenicol acetyltransferase-like domain"/>
    <property type="match status" value="2"/>
</dbReference>
<dbReference type="NCBIfam" id="NF003417">
    <property type="entry name" value="PRK04813.1"/>
    <property type="match status" value="2"/>
</dbReference>
<dbReference type="InterPro" id="IPR006162">
    <property type="entry name" value="Ppantetheine_attach_site"/>
</dbReference>
<dbReference type="SUPFAM" id="SSF52777">
    <property type="entry name" value="CoA-dependent acyltransferases"/>
    <property type="match status" value="4"/>
</dbReference>
<dbReference type="InterPro" id="IPR025110">
    <property type="entry name" value="AMP-bd_C"/>
</dbReference>
<dbReference type="InterPro" id="IPR009081">
    <property type="entry name" value="PP-bd_ACP"/>
</dbReference>
<dbReference type="Pfam" id="PF00501">
    <property type="entry name" value="AMP-binding"/>
    <property type="match status" value="2"/>
</dbReference>
<dbReference type="NCBIfam" id="TIGR01733">
    <property type="entry name" value="AA-adenyl-dom"/>
    <property type="match status" value="2"/>
</dbReference>
<dbReference type="InterPro" id="IPR000873">
    <property type="entry name" value="AMP-dep_synth/lig_dom"/>
</dbReference>
<dbReference type="InterPro" id="IPR045851">
    <property type="entry name" value="AMP-bd_C_sf"/>
</dbReference>
<dbReference type="InterPro" id="IPR001242">
    <property type="entry name" value="Condensation_dom"/>
</dbReference>
<gene>
    <name evidence="5" type="ORF">JOF53_002235</name>
</gene>
<evidence type="ECO:0000256" key="1">
    <source>
        <dbReference type="ARBA" id="ARBA00001957"/>
    </source>
</evidence>
<dbReference type="SUPFAM" id="SSF47336">
    <property type="entry name" value="ACP-like"/>
    <property type="match status" value="2"/>
</dbReference>
<keyword evidence="2" id="KW-0596">Phosphopantetheine</keyword>
<proteinExistence type="predicted"/>
<feature type="domain" description="Carrier" evidence="4">
    <location>
        <begin position="1011"/>
        <end position="1085"/>
    </location>
</feature>
<dbReference type="CDD" id="cd05930">
    <property type="entry name" value="A_NRPS"/>
    <property type="match status" value="1"/>
</dbReference>
<dbReference type="InterPro" id="IPR042099">
    <property type="entry name" value="ANL_N_sf"/>
</dbReference>
<organism evidence="5 6">
    <name type="scientific">Crossiella equi</name>
    <dbReference type="NCBI Taxonomy" id="130796"/>
    <lineage>
        <taxon>Bacteria</taxon>
        <taxon>Bacillati</taxon>
        <taxon>Actinomycetota</taxon>
        <taxon>Actinomycetes</taxon>
        <taxon>Pseudonocardiales</taxon>
        <taxon>Pseudonocardiaceae</taxon>
        <taxon>Crossiella</taxon>
    </lineage>
</organism>
<dbReference type="Gene3D" id="3.30.559.30">
    <property type="entry name" value="Nonribosomal peptide synthetase, condensation domain"/>
    <property type="match status" value="2"/>
</dbReference>